<feature type="transmembrane region" description="Helical" evidence="1">
    <location>
        <begin position="153"/>
        <end position="171"/>
    </location>
</feature>
<evidence type="ECO:0000256" key="1">
    <source>
        <dbReference type="SAM" id="Phobius"/>
    </source>
</evidence>
<evidence type="ECO:0000313" key="2">
    <source>
        <dbReference type="EMBL" id="NYG55650.1"/>
    </source>
</evidence>
<dbReference type="InterPro" id="IPR017196">
    <property type="entry name" value="ECF_substrate-spec_UCP037395"/>
</dbReference>
<organism evidence="2 3">
    <name type="scientific">Nocardioides perillae</name>
    <dbReference type="NCBI Taxonomy" id="1119534"/>
    <lineage>
        <taxon>Bacteria</taxon>
        <taxon>Bacillati</taxon>
        <taxon>Actinomycetota</taxon>
        <taxon>Actinomycetes</taxon>
        <taxon>Propionibacteriales</taxon>
        <taxon>Nocardioidaceae</taxon>
        <taxon>Nocardioides</taxon>
    </lineage>
</organism>
<comment type="caution">
    <text evidence="2">The sequence shown here is derived from an EMBL/GenBank/DDBJ whole genome shotgun (WGS) entry which is preliminary data.</text>
</comment>
<dbReference type="AlphaFoldDB" id="A0A7Y9UV70"/>
<dbReference type="InterPro" id="IPR024529">
    <property type="entry name" value="ECF_trnsprt_substrate-spec"/>
</dbReference>
<dbReference type="Gene3D" id="1.10.1760.20">
    <property type="match status" value="1"/>
</dbReference>
<dbReference type="EMBL" id="JACCAC010000001">
    <property type="protein sequence ID" value="NYG55650.1"/>
    <property type="molecule type" value="Genomic_DNA"/>
</dbReference>
<feature type="transmembrane region" description="Helical" evidence="1">
    <location>
        <begin position="126"/>
        <end position="147"/>
    </location>
</feature>
<dbReference type="Pfam" id="PF12822">
    <property type="entry name" value="ECF_trnsprt"/>
    <property type="match status" value="1"/>
</dbReference>
<reference evidence="2 3" key="1">
    <citation type="submission" date="2020-07" db="EMBL/GenBank/DDBJ databases">
        <title>Sequencing the genomes of 1000 actinobacteria strains.</title>
        <authorList>
            <person name="Klenk H.-P."/>
        </authorList>
    </citation>
    <scope>NUCLEOTIDE SEQUENCE [LARGE SCALE GENOMIC DNA]</scope>
    <source>
        <strain evidence="2 3">DSM 24552</strain>
    </source>
</reference>
<feature type="transmembrane region" description="Helical" evidence="1">
    <location>
        <begin position="23"/>
        <end position="46"/>
    </location>
</feature>
<gene>
    <name evidence="2" type="ORF">BJ989_001954</name>
</gene>
<keyword evidence="1" id="KW-0472">Membrane</keyword>
<dbReference type="PIRSF" id="PIRSF037395">
    <property type="entry name" value="UCP037395_ABCper"/>
    <property type="match status" value="1"/>
</dbReference>
<feature type="transmembrane region" description="Helical" evidence="1">
    <location>
        <begin position="241"/>
        <end position="259"/>
    </location>
</feature>
<protein>
    <submittedName>
        <fullName evidence="2">Energy-coupling factor transport system substrate-specific component</fullName>
    </submittedName>
</protein>
<keyword evidence="1" id="KW-1133">Transmembrane helix</keyword>
<feature type="transmembrane region" description="Helical" evidence="1">
    <location>
        <begin position="58"/>
        <end position="77"/>
    </location>
</feature>
<name>A0A7Y9UV70_9ACTN</name>
<evidence type="ECO:0000313" key="3">
    <source>
        <dbReference type="Proteomes" id="UP000544110"/>
    </source>
</evidence>
<dbReference type="GO" id="GO:0022857">
    <property type="term" value="F:transmembrane transporter activity"/>
    <property type="evidence" value="ECO:0007669"/>
    <property type="project" value="InterPro"/>
</dbReference>
<keyword evidence="1" id="KW-0812">Transmembrane</keyword>
<dbReference type="Proteomes" id="UP000544110">
    <property type="component" value="Unassembled WGS sequence"/>
</dbReference>
<accession>A0A7Y9UV70</accession>
<proteinExistence type="predicted"/>
<keyword evidence="3" id="KW-1185">Reference proteome</keyword>
<dbReference type="RefSeq" id="WP_179518056.1">
    <property type="nucleotide sequence ID" value="NZ_JACCAC010000001.1"/>
</dbReference>
<feature type="transmembrane region" description="Helical" evidence="1">
    <location>
        <begin position="183"/>
        <end position="204"/>
    </location>
</feature>
<sequence length="285" mass="29095">MSTAATGARPEAAAAPRVVRLRWGAALTLLVASLVSLAAFGWPFVLDTGGAGEGASHASDAPWLFVAVLPLLVAVVLAEVDAGGLDAKAVALLGMLASVGGALRALSPGAAGLEPSFAVILLGGRVFGRGFGFVLGCLTLLVGALITGGVGPWLPFQMIAAGWVGFLGGCLPRAARGRTEVTLLAGLGLVTGLAYGALMNLWFWPFAQYGDGLSFEAGAGAAANVASYARYYLATSLLWDLGRGLSSLVVLLLVGRPLLRALRRASRLAAFEAAPVFERAPERVP</sequence>